<evidence type="ECO:0000256" key="1">
    <source>
        <dbReference type="ARBA" id="ARBA00010638"/>
    </source>
</evidence>
<dbReference type="PANTHER" id="PTHR23407">
    <property type="entry name" value="ATPASE INHIBITOR/5-FORMYLTETRAHYDROFOLATE CYCLO-LIGASE"/>
    <property type="match status" value="1"/>
</dbReference>
<proteinExistence type="inferred from homology"/>
<evidence type="ECO:0000256" key="2">
    <source>
        <dbReference type="ARBA" id="ARBA00022741"/>
    </source>
</evidence>
<comment type="similarity">
    <text evidence="1 4">Belongs to the 5-formyltetrahydrofolate cyclo-ligase family.</text>
</comment>
<dbReference type="EMBL" id="BSOJ01000028">
    <property type="protein sequence ID" value="GLR27237.1"/>
    <property type="molecule type" value="Genomic_DNA"/>
</dbReference>
<dbReference type="NCBIfam" id="TIGR02727">
    <property type="entry name" value="MTHFS_bact"/>
    <property type="match status" value="1"/>
</dbReference>
<keyword evidence="4" id="KW-0479">Metal-binding</keyword>
<dbReference type="InterPro" id="IPR002698">
    <property type="entry name" value="FTHF_cligase"/>
</dbReference>
<evidence type="ECO:0000256" key="3">
    <source>
        <dbReference type="ARBA" id="ARBA00022840"/>
    </source>
</evidence>
<sequence length="220" mass="24858">MAVVGTSRATAINLWKTLYGLKNLAGFMSMNPINKIELRKNLINRRLSLNFGQIEADSILIKQALITLLQSLDVCTVALYYPIKQEPDLLAICESTTLDKVQWCLPRCRVEGPDRWLDFLQFKAGDPLVSGLYQIPTPQREVQVVPDCLVLPCVGFNRDGARLGYGAGWYDRTLEKSMPKYTIGVAYDWSELAVRFQEKHDRLMSFVVTPTRVMKTAPTA</sequence>
<keyword evidence="6" id="KW-1185">Reference proteome</keyword>
<keyword evidence="2 4" id="KW-0547">Nucleotide-binding</keyword>
<organism evidence="5 6">
    <name type="scientific">Limnobacter litoralis</name>
    <dbReference type="NCBI Taxonomy" id="481366"/>
    <lineage>
        <taxon>Bacteria</taxon>
        <taxon>Pseudomonadati</taxon>
        <taxon>Pseudomonadota</taxon>
        <taxon>Betaproteobacteria</taxon>
        <taxon>Burkholderiales</taxon>
        <taxon>Burkholderiaceae</taxon>
        <taxon>Limnobacter</taxon>
    </lineage>
</organism>
<comment type="cofactor">
    <cofactor evidence="4">
        <name>Mg(2+)</name>
        <dbReference type="ChEBI" id="CHEBI:18420"/>
    </cofactor>
</comment>
<keyword evidence="3 4" id="KW-0067">ATP-binding</keyword>
<dbReference type="InterPro" id="IPR024185">
    <property type="entry name" value="FTHF_cligase-like_sf"/>
</dbReference>
<gene>
    <name evidence="5" type="ORF">GCM10007875_23280</name>
</gene>
<accession>A0ABQ5YT63</accession>
<dbReference type="SUPFAM" id="SSF100950">
    <property type="entry name" value="NagB/RpiA/CoA transferase-like"/>
    <property type="match status" value="1"/>
</dbReference>
<dbReference type="Gene3D" id="3.40.50.10420">
    <property type="entry name" value="NagB/RpiA/CoA transferase-like"/>
    <property type="match status" value="1"/>
</dbReference>
<dbReference type="InterPro" id="IPR037171">
    <property type="entry name" value="NagB/RpiA_transferase-like"/>
</dbReference>
<dbReference type="PIRSF" id="PIRSF006806">
    <property type="entry name" value="FTHF_cligase"/>
    <property type="match status" value="1"/>
</dbReference>
<dbReference type="EC" id="6.3.3.2" evidence="4"/>
<evidence type="ECO:0000256" key="4">
    <source>
        <dbReference type="RuleBase" id="RU361279"/>
    </source>
</evidence>
<dbReference type="Proteomes" id="UP001156664">
    <property type="component" value="Unassembled WGS sequence"/>
</dbReference>
<name>A0ABQ5YT63_9BURK</name>
<comment type="catalytic activity">
    <reaction evidence="4">
        <text>(6S)-5-formyl-5,6,7,8-tetrahydrofolate + ATP = (6R)-5,10-methenyltetrahydrofolate + ADP + phosphate</text>
        <dbReference type="Rhea" id="RHEA:10488"/>
        <dbReference type="ChEBI" id="CHEBI:30616"/>
        <dbReference type="ChEBI" id="CHEBI:43474"/>
        <dbReference type="ChEBI" id="CHEBI:57455"/>
        <dbReference type="ChEBI" id="CHEBI:57457"/>
        <dbReference type="ChEBI" id="CHEBI:456216"/>
        <dbReference type="EC" id="6.3.3.2"/>
    </reaction>
</comment>
<dbReference type="Pfam" id="PF01812">
    <property type="entry name" value="5-FTHF_cyc-lig"/>
    <property type="match status" value="1"/>
</dbReference>
<reference evidence="6" key="1">
    <citation type="journal article" date="2019" name="Int. J. Syst. Evol. Microbiol.">
        <title>The Global Catalogue of Microorganisms (GCM) 10K type strain sequencing project: providing services to taxonomists for standard genome sequencing and annotation.</title>
        <authorList>
            <consortium name="The Broad Institute Genomics Platform"/>
            <consortium name="The Broad Institute Genome Sequencing Center for Infectious Disease"/>
            <person name="Wu L."/>
            <person name="Ma J."/>
        </authorList>
    </citation>
    <scope>NUCLEOTIDE SEQUENCE [LARGE SCALE GENOMIC DNA]</scope>
    <source>
        <strain evidence="6">NBRC 105857</strain>
    </source>
</reference>
<keyword evidence="4" id="KW-0460">Magnesium</keyword>
<comment type="caution">
    <text evidence="5">The sequence shown here is derived from an EMBL/GenBank/DDBJ whole genome shotgun (WGS) entry which is preliminary data.</text>
</comment>
<evidence type="ECO:0000313" key="6">
    <source>
        <dbReference type="Proteomes" id="UP001156664"/>
    </source>
</evidence>
<evidence type="ECO:0000313" key="5">
    <source>
        <dbReference type="EMBL" id="GLR27237.1"/>
    </source>
</evidence>
<protein>
    <recommendedName>
        <fullName evidence="4">5-formyltetrahydrofolate cyclo-ligase</fullName>
        <ecNumber evidence="4">6.3.3.2</ecNumber>
    </recommendedName>
</protein>
<dbReference type="PANTHER" id="PTHR23407:SF1">
    <property type="entry name" value="5-FORMYLTETRAHYDROFOLATE CYCLO-LIGASE"/>
    <property type="match status" value="1"/>
</dbReference>